<organism evidence="6">
    <name type="scientific">Ensete ventricosum</name>
    <name type="common">Abyssinian banana</name>
    <name type="synonym">Musa ensete</name>
    <dbReference type="NCBI Taxonomy" id="4639"/>
    <lineage>
        <taxon>Eukaryota</taxon>
        <taxon>Viridiplantae</taxon>
        <taxon>Streptophyta</taxon>
        <taxon>Embryophyta</taxon>
        <taxon>Tracheophyta</taxon>
        <taxon>Spermatophyta</taxon>
        <taxon>Magnoliopsida</taxon>
        <taxon>Liliopsida</taxon>
        <taxon>Zingiberales</taxon>
        <taxon>Musaceae</taxon>
        <taxon>Ensete</taxon>
    </lineage>
</organism>
<keyword evidence="4" id="KW-1133">Transmembrane helix</keyword>
<evidence type="ECO:0000256" key="4">
    <source>
        <dbReference type="ARBA" id="ARBA00022989"/>
    </source>
</evidence>
<comment type="subcellular location">
    <subcellularLocation>
        <location evidence="1">Membrane</location>
    </subcellularLocation>
</comment>
<name>A0A444EDI5_ENSVE</name>
<dbReference type="PANTHER" id="PTHR31113">
    <property type="entry name" value="UPF0496 PROTEIN 3-RELATED"/>
    <property type="match status" value="1"/>
</dbReference>
<evidence type="ECO:0000256" key="2">
    <source>
        <dbReference type="ARBA" id="ARBA00009074"/>
    </source>
</evidence>
<evidence type="ECO:0000256" key="1">
    <source>
        <dbReference type="ARBA" id="ARBA00004370"/>
    </source>
</evidence>
<evidence type="ECO:0000313" key="6">
    <source>
        <dbReference type="EMBL" id="RZR74968.1"/>
    </source>
</evidence>
<proteinExistence type="inferred from homology"/>
<dbReference type="AlphaFoldDB" id="A0A444EDI5"/>
<keyword evidence="3" id="KW-0812">Transmembrane</keyword>
<comment type="similarity">
    <text evidence="2">Belongs to the UPF0496 family.</text>
</comment>
<dbReference type="EMBL" id="KV876479">
    <property type="protein sequence ID" value="RZR74968.1"/>
    <property type="molecule type" value="Genomic_DNA"/>
</dbReference>
<dbReference type="InterPro" id="IPR007749">
    <property type="entry name" value="DUF677"/>
</dbReference>
<keyword evidence="5" id="KW-0472">Membrane</keyword>
<gene>
    <name evidence="6" type="ORF">BHM03_00046864</name>
</gene>
<sequence length="515" mass="57919">MSSPTHEAKKRTEKNLRETIARDLRHRHHLTLNVARARQDNPPSRAQYLRAGSEATSRGNLVVERADEAQVAPHLQTLRSVTRPFRPPISVARCLKIRELRRLCPPKSVRVFYVRCRRCVLWWCMQRVCENDSVCSNILETGTSAKAPISPPPPPSPLLNAQGRRQHPPLVHHHLINGRSLECFPPCLFSGTISAVSSWVRLGQPFLCLSTFLASPLTSNLAGEPVESHTRSSGSSFSAAEECWRSIGGDNACAHGEASRRPDYTLLLEPKQDALAAVIRSAQHPLPSLLPDFFNATIGASDFCGSLVESIRRARVDQIELHKGFPVPDARRRPVTTTLRCLSRLHDPFSDSARLQFERIHRAFDPLVRRLIHAHRRSMRRLSYADFAVRAASFFTCGVAVTIQAPFARAEAQLGAAARGAFALDRDFDTMGSMVRRLGDEIEHTRDVIKLFTDDGDDDMGEGLMLKEVARELRVSGCEFMNKLAELEEHVFLCFLNINRTRRMVMQEIVAHRQR</sequence>
<reference evidence="6" key="1">
    <citation type="journal article" date="2018" name="Data Brief">
        <title>Genome sequence data from 17 accessions of Ensete ventricosum, a staple food crop for millions in Ethiopia.</title>
        <authorList>
            <person name="Yemataw Z."/>
            <person name="Muzemil S."/>
            <person name="Ambachew D."/>
            <person name="Tripathi L."/>
            <person name="Tesfaye K."/>
            <person name="Chala A."/>
            <person name="Farbos A."/>
            <person name="O'Neill P."/>
            <person name="Moore K."/>
            <person name="Grant M."/>
            <person name="Studholme D.J."/>
        </authorList>
    </citation>
    <scope>NUCLEOTIDE SEQUENCE [LARGE SCALE GENOMIC DNA]</scope>
    <source>
        <tissue evidence="6">Leaf</tissue>
    </source>
</reference>
<evidence type="ECO:0000256" key="3">
    <source>
        <dbReference type="ARBA" id="ARBA00022692"/>
    </source>
</evidence>
<dbReference type="Proteomes" id="UP000290560">
    <property type="component" value="Unassembled WGS sequence"/>
</dbReference>
<accession>A0A444EDI5</accession>
<dbReference type="PANTHER" id="PTHR31113:SF20">
    <property type="entry name" value="UPF0496 PROTEIN 2-RELATED"/>
    <property type="match status" value="1"/>
</dbReference>
<dbReference type="GO" id="GO:0016020">
    <property type="term" value="C:membrane"/>
    <property type="evidence" value="ECO:0007669"/>
    <property type="project" value="UniProtKB-SubCell"/>
</dbReference>
<evidence type="ECO:0000256" key="5">
    <source>
        <dbReference type="ARBA" id="ARBA00023136"/>
    </source>
</evidence>
<protein>
    <submittedName>
        <fullName evidence="6">Uncharacterized protein</fullName>
    </submittedName>
</protein>